<organism evidence="2 3">
    <name type="scientific">Leersia perrieri</name>
    <dbReference type="NCBI Taxonomy" id="77586"/>
    <lineage>
        <taxon>Eukaryota</taxon>
        <taxon>Viridiplantae</taxon>
        <taxon>Streptophyta</taxon>
        <taxon>Embryophyta</taxon>
        <taxon>Tracheophyta</taxon>
        <taxon>Spermatophyta</taxon>
        <taxon>Magnoliopsida</taxon>
        <taxon>Liliopsida</taxon>
        <taxon>Poales</taxon>
        <taxon>Poaceae</taxon>
        <taxon>BOP clade</taxon>
        <taxon>Oryzoideae</taxon>
        <taxon>Oryzeae</taxon>
        <taxon>Oryzinae</taxon>
        <taxon>Leersia</taxon>
    </lineage>
</organism>
<protein>
    <submittedName>
        <fullName evidence="2">Uncharacterized protein</fullName>
    </submittedName>
</protein>
<name>A0A0D9X488_9ORYZ</name>
<reference evidence="3" key="2">
    <citation type="submission" date="2013-12" db="EMBL/GenBank/DDBJ databases">
        <authorList>
            <person name="Yu Y."/>
            <person name="Lee S."/>
            <person name="de Baynast K."/>
            <person name="Wissotski M."/>
            <person name="Liu L."/>
            <person name="Talag J."/>
            <person name="Goicoechea J."/>
            <person name="Angelova A."/>
            <person name="Jetty R."/>
            <person name="Kudrna D."/>
            <person name="Golser W."/>
            <person name="Rivera L."/>
            <person name="Zhang J."/>
            <person name="Wing R."/>
        </authorList>
    </citation>
    <scope>NUCLEOTIDE SEQUENCE</scope>
</reference>
<dbReference type="Proteomes" id="UP000032180">
    <property type="component" value="Chromosome 8"/>
</dbReference>
<keyword evidence="1" id="KW-0732">Signal</keyword>
<dbReference type="Gramene" id="LPERR08G02570.1">
    <property type="protein sequence ID" value="LPERR08G02570.1"/>
    <property type="gene ID" value="LPERR08G02570"/>
</dbReference>
<reference evidence="2" key="3">
    <citation type="submission" date="2015-04" db="UniProtKB">
        <authorList>
            <consortium name="EnsemblPlants"/>
        </authorList>
    </citation>
    <scope>IDENTIFICATION</scope>
</reference>
<keyword evidence="3" id="KW-1185">Reference proteome</keyword>
<dbReference type="AlphaFoldDB" id="A0A0D9X488"/>
<dbReference type="HOGENOM" id="CLU_170639_0_0_1"/>
<accession>A0A0D9X488</accession>
<proteinExistence type="predicted"/>
<dbReference type="EnsemblPlants" id="LPERR08G02570.1">
    <property type="protein sequence ID" value="LPERR08G02570.1"/>
    <property type="gene ID" value="LPERR08G02570"/>
</dbReference>
<evidence type="ECO:0000313" key="3">
    <source>
        <dbReference type="Proteomes" id="UP000032180"/>
    </source>
</evidence>
<feature type="chain" id="PRO_5002349927" evidence="1">
    <location>
        <begin position="24"/>
        <end position="62"/>
    </location>
</feature>
<reference evidence="2 3" key="1">
    <citation type="submission" date="2012-08" db="EMBL/GenBank/DDBJ databases">
        <title>Oryza genome evolution.</title>
        <authorList>
            <person name="Wing R.A."/>
        </authorList>
    </citation>
    <scope>NUCLEOTIDE SEQUENCE</scope>
</reference>
<evidence type="ECO:0000256" key="1">
    <source>
        <dbReference type="SAM" id="SignalP"/>
    </source>
</evidence>
<evidence type="ECO:0000313" key="2">
    <source>
        <dbReference type="EnsemblPlants" id="LPERR08G02570.1"/>
    </source>
</evidence>
<sequence>MEEASLNLRFILVLALLLNPASADECIVDAGYVLFCTKAYCNYSCWFEGLIKKGKSHGPLVL</sequence>
<feature type="signal peptide" evidence="1">
    <location>
        <begin position="1"/>
        <end position="23"/>
    </location>
</feature>